<keyword evidence="3" id="KW-1185">Reference proteome</keyword>
<protein>
    <recommendedName>
        <fullName evidence="4">Lipoprotein</fullName>
    </recommendedName>
</protein>
<evidence type="ECO:0000313" key="3">
    <source>
        <dbReference type="Proteomes" id="UP000035036"/>
    </source>
</evidence>
<accession>A0A0B5FMR9</accession>
<sequence length="194" mass="21778">MRGFIRYLFFLLLPGLVVSCATTPEMPPVNAPSFATRGIKTVALQPVIFRGGTYERPMTYCERDIPNQLRFHLGRFLEQKGYLVKRIDRPPQPHSSLPDPLATEKPATVLAQTPMEVDAVLVVWVDHYKQLGLCEHVRTKGLEIQATAALFSVAESAEVWRDSASESDFSSGNPVTWVTYRIPWKLLLTLPNAP</sequence>
<dbReference type="OrthoDB" id="9962251at2"/>
<feature type="chain" id="PRO_5002116999" description="Lipoprotein" evidence="1">
    <location>
        <begin position="21"/>
        <end position="194"/>
    </location>
</feature>
<organism evidence="2 3">
    <name type="scientific">Geoalkalibacter subterraneus</name>
    <dbReference type="NCBI Taxonomy" id="483547"/>
    <lineage>
        <taxon>Bacteria</taxon>
        <taxon>Pseudomonadati</taxon>
        <taxon>Thermodesulfobacteriota</taxon>
        <taxon>Desulfuromonadia</taxon>
        <taxon>Desulfuromonadales</taxon>
        <taxon>Geoalkalibacteraceae</taxon>
        <taxon>Geoalkalibacter</taxon>
    </lineage>
</organism>
<proteinExistence type="predicted"/>
<name>A0A0B5FMR9_9BACT</name>
<dbReference type="HOGENOM" id="CLU_1400742_0_0_7"/>
<dbReference type="Proteomes" id="UP000035036">
    <property type="component" value="Chromosome"/>
</dbReference>
<dbReference type="AlphaFoldDB" id="A0A0B5FMR9"/>
<keyword evidence="1" id="KW-0732">Signal</keyword>
<evidence type="ECO:0000313" key="2">
    <source>
        <dbReference type="EMBL" id="AJF05939.1"/>
    </source>
</evidence>
<dbReference type="KEGG" id="gsb:GSUB_04310"/>
<gene>
    <name evidence="2" type="ORF">GSUB_04310</name>
</gene>
<dbReference type="EMBL" id="CP010311">
    <property type="protein sequence ID" value="AJF05939.1"/>
    <property type="molecule type" value="Genomic_DNA"/>
</dbReference>
<reference evidence="2 3" key="1">
    <citation type="journal article" date="2015" name="Genome Announc.">
        <title>Genomes of Geoalkalibacter ferrihydriticus Z-0531T and Geoalkalibacter subterraneus Red1T, Two Haloalkaliphilic Metal-Reducing Deltaproteobacteria.</title>
        <authorList>
            <person name="Badalamenti J.P."/>
            <person name="Krajmalnik-Brown R."/>
            <person name="Torres C.I."/>
            <person name="Bond D.R."/>
        </authorList>
    </citation>
    <scope>NUCLEOTIDE SEQUENCE [LARGE SCALE GENOMIC DNA]</scope>
    <source>
        <strain evidence="2 3">Red1</strain>
    </source>
</reference>
<dbReference type="PROSITE" id="PS51257">
    <property type="entry name" value="PROKAR_LIPOPROTEIN"/>
    <property type="match status" value="1"/>
</dbReference>
<dbReference type="RefSeq" id="WP_040199355.1">
    <property type="nucleotide sequence ID" value="NZ_CP010311.1"/>
</dbReference>
<evidence type="ECO:0008006" key="4">
    <source>
        <dbReference type="Google" id="ProtNLM"/>
    </source>
</evidence>
<feature type="signal peptide" evidence="1">
    <location>
        <begin position="1"/>
        <end position="20"/>
    </location>
</feature>
<evidence type="ECO:0000256" key="1">
    <source>
        <dbReference type="SAM" id="SignalP"/>
    </source>
</evidence>